<dbReference type="GO" id="GO:0016491">
    <property type="term" value="F:oxidoreductase activity"/>
    <property type="evidence" value="ECO:0007669"/>
    <property type="project" value="UniProtKB-ARBA"/>
</dbReference>
<gene>
    <name evidence="6" type="ordered locus">Arcve_1691</name>
</gene>
<dbReference type="PROSITE" id="PS51318">
    <property type="entry name" value="TAT"/>
    <property type="match status" value="1"/>
</dbReference>
<evidence type="ECO:0000256" key="2">
    <source>
        <dbReference type="ARBA" id="ARBA00022723"/>
    </source>
</evidence>
<dbReference type="CDD" id="cd10551">
    <property type="entry name" value="PsrB"/>
    <property type="match status" value="1"/>
</dbReference>
<dbReference type="PROSITE" id="PS51379">
    <property type="entry name" value="4FE4S_FER_2"/>
    <property type="match status" value="1"/>
</dbReference>
<organism evidence="6 7">
    <name type="scientific">Archaeoglobus veneficus (strain DSM 11195 / SNP6)</name>
    <dbReference type="NCBI Taxonomy" id="693661"/>
    <lineage>
        <taxon>Archaea</taxon>
        <taxon>Methanobacteriati</taxon>
        <taxon>Methanobacteriota</taxon>
        <taxon>Archaeoglobi</taxon>
        <taxon>Archaeoglobales</taxon>
        <taxon>Archaeoglobaceae</taxon>
        <taxon>Archaeoglobus</taxon>
    </lineage>
</organism>
<dbReference type="Gene3D" id="3.30.70.20">
    <property type="match status" value="2"/>
</dbReference>
<evidence type="ECO:0000256" key="4">
    <source>
        <dbReference type="ARBA" id="ARBA00023014"/>
    </source>
</evidence>
<dbReference type="eggNOG" id="arCOG01500">
    <property type="taxonomic scope" value="Archaea"/>
</dbReference>
<name>F2KQF7_ARCVS</name>
<dbReference type="NCBIfam" id="NF045797">
    <property type="entry name" value="DsrO"/>
    <property type="match status" value="1"/>
</dbReference>
<dbReference type="Pfam" id="PF13247">
    <property type="entry name" value="Fer4_11"/>
    <property type="match status" value="1"/>
</dbReference>
<feature type="domain" description="4Fe-4S ferredoxin-type" evidence="5">
    <location>
        <begin position="140"/>
        <end position="169"/>
    </location>
</feature>
<accession>F2KQF7</accession>
<keyword evidence="7" id="KW-1185">Reference proteome</keyword>
<reference evidence="6 7" key="1">
    <citation type="submission" date="2011-03" db="EMBL/GenBank/DDBJ databases">
        <title>The complete genome of Archaeoglobus veneficus SNP6.</title>
        <authorList>
            <consortium name="US DOE Joint Genome Institute (JGI-PGF)"/>
            <person name="Lucas S."/>
            <person name="Copeland A."/>
            <person name="Lapidus A."/>
            <person name="Bruce D."/>
            <person name="Goodwin L."/>
            <person name="Pitluck S."/>
            <person name="Kyrpides N."/>
            <person name="Mavromatis K."/>
            <person name="Pagani I."/>
            <person name="Ivanova N."/>
            <person name="Mikhailova N."/>
            <person name="Lu M."/>
            <person name="Detter J.C."/>
            <person name="Tapia R."/>
            <person name="Han C."/>
            <person name="Land M."/>
            <person name="Hauser L."/>
            <person name="Markowitz V."/>
            <person name="Cheng J.-F."/>
            <person name="Hugenholtz P."/>
            <person name="Woyke T."/>
            <person name="Wu D."/>
            <person name="Spring S."/>
            <person name="Brambilla E."/>
            <person name="Klenk H.-P."/>
            <person name="Eisen J.A."/>
        </authorList>
    </citation>
    <scope>NUCLEOTIDE SEQUENCE [LARGE SCALE GENOMIC DNA]</scope>
    <source>
        <strain>SNP6</strain>
    </source>
</reference>
<dbReference type="InterPro" id="IPR006311">
    <property type="entry name" value="TAT_signal"/>
</dbReference>
<evidence type="ECO:0000313" key="6">
    <source>
        <dbReference type="EMBL" id="AEA47690.1"/>
    </source>
</evidence>
<dbReference type="InterPro" id="IPR050954">
    <property type="entry name" value="ET_IronSulfur_Cluster-Binding"/>
</dbReference>
<keyword evidence="2" id="KW-0479">Metal-binding</keyword>
<evidence type="ECO:0000256" key="3">
    <source>
        <dbReference type="ARBA" id="ARBA00023004"/>
    </source>
</evidence>
<dbReference type="EMBL" id="CP002588">
    <property type="protein sequence ID" value="AEA47690.1"/>
    <property type="molecule type" value="Genomic_DNA"/>
</dbReference>
<evidence type="ECO:0000259" key="5">
    <source>
        <dbReference type="PROSITE" id="PS51379"/>
    </source>
</evidence>
<dbReference type="InterPro" id="IPR017900">
    <property type="entry name" value="4Fe4S_Fe_S_CS"/>
</dbReference>
<keyword evidence="1" id="KW-0004">4Fe-4S</keyword>
<dbReference type="STRING" id="693661.Arcve_1691"/>
<dbReference type="AlphaFoldDB" id="F2KQF7"/>
<keyword evidence="3" id="KW-0408">Iron</keyword>
<dbReference type="Proteomes" id="UP000008136">
    <property type="component" value="Chromosome"/>
</dbReference>
<dbReference type="SUPFAM" id="SSF54862">
    <property type="entry name" value="4Fe-4S ferredoxins"/>
    <property type="match status" value="1"/>
</dbReference>
<dbReference type="PANTHER" id="PTHR43177:SF3">
    <property type="entry name" value="PROTEIN NRFC HOMOLOG"/>
    <property type="match status" value="1"/>
</dbReference>
<dbReference type="Pfam" id="PF12798">
    <property type="entry name" value="Fer4_3"/>
    <property type="match status" value="1"/>
</dbReference>
<dbReference type="GeneID" id="10394817"/>
<evidence type="ECO:0000256" key="1">
    <source>
        <dbReference type="ARBA" id="ARBA00022485"/>
    </source>
</evidence>
<dbReference type="PANTHER" id="PTHR43177">
    <property type="entry name" value="PROTEIN NRFC"/>
    <property type="match status" value="1"/>
</dbReference>
<dbReference type="GO" id="GO:0046872">
    <property type="term" value="F:metal ion binding"/>
    <property type="evidence" value="ECO:0007669"/>
    <property type="project" value="UniProtKB-KW"/>
</dbReference>
<sequence length="261" mass="29457">MISRRRLLILAGSAAAATLTGINALAGEEKEEHVVDPNVPQWAMVVDIDKCTECMEELIEKTKEDWHEIKPPCVVACDTENNVPEFENKRIDPQWLKILKVRNELEGSKELYVPLLCNHCRHPACAQVCLTKATFVRKDGIVMIDFHRCIGCRYCIVACPYNARTFNFKDPLEGLDHINPKVPRRSHGVPEKCTFCVHRIDEAMAKGEEPIPACVEACPYNALVFGNLNDPNSEVAKIVRTSKVIQLRANLGTNPRVYYLM</sequence>
<dbReference type="HOGENOM" id="CLU_043374_1_0_2"/>
<dbReference type="GO" id="GO:0051539">
    <property type="term" value="F:4 iron, 4 sulfur cluster binding"/>
    <property type="evidence" value="ECO:0007669"/>
    <property type="project" value="UniProtKB-KW"/>
</dbReference>
<dbReference type="InterPro" id="IPR017896">
    <property type="entry name" value="4Fe4S_Fe-S-bd"/>
</dbReference>
<dbReference type="PROSITE" id="PS00198">
    <property type="entry name" value="4FE4S_FER_1"/>
    <property type="match status" value="1"/>
</dbReference>
<protein>
    <submittedName>
        <fullName evidence="6">4Fe-4S ferredoxin iron-sulfur binding domain-containing protein</fullName>
    </submittedName>
</protein>
<keyword evidence="4" id="KW-0411">Iron-sulfur</keyword>
<dbReference type="KEGG" id="ave:Arcve_1691"/>
<dbReference type="OrthoDB" id="2837at2157"/>
<evidence type="ECO:0000313" key="7">
    <source>
        <dbReference type="Proteomes" id="UP000008136"/>
    </source>
</evidence>
<proteinExistence type="predicted"/>
<dbReference type="RefSeq" id="WP_013684346.1">
    <property type="nucleotide sequence ID" value="NC_015320.1"/>
</dbReference>
<dbReference type="InterPro" id="IPR054822">
    <property type="entry name" value="DsrO-like"/>
</dbReference>